<organism evidence="1 2">
    <name type="scientific">Tanacetum coccineum</name>
    <dbReference type="NCBI Taxonomy" id="301880"/>
    <lineage>
        <taxon>Eukaryota</taxon>
        <taxon>Viridiplantae</taxon>
        <taxon>Streptophyta</taxon>
        <taxon>Embryophyta</taxon>
        <taxon>Tracheophyta</taxon>
        <taxon>Spermatophyta</taxon>
        <taxon>Magnoliopsida</taxon>
        <taxon>eudicotyledons</taxon>
        <taxon>Gunneridae</taxon>
        <taxon>Pentapetalae</taxon>
        <taxon>asterids</taxon>
        <taxon>campanulids</taxon>
        <taxon>Asterales</taxon>
        <taxon>Asteraceae</taxon>
        <taxon>Asteroideae</taxon>
        <taxon>Anthemideae</taxon>
        <taxon>Anthemidinae</taxon>
        <taxon>Tanacetum</taxon>
    </lineage>
</organism>
<feature type="non-terminal residue" evidence="1">
    <location>
        <position position="1"/>
    </location>
</feature>
<evidence type="ECO:0000313" key="1">
    <source>
        <dbReference type="EMBL" id="GJS66775.1"/>
    </source>
</evidence>
<reference evidence="1" key="2">
    <citation type="submission" date="2022-01" db="EMBL/GenBank/DDBJ databases">
        <authorList>
            <person name="Yamashiro T."/>
            <person name="Shiraishi A."/>
            <person name="Satake H."/>
            <person name="Nakayama K."/>
        </authorList>
    </citation>
    <scope>NUCLEOTIDE SEQUENCE</scope>
</reference>
<dbReference type="EMBL" id="BQNB010009673">
    <property type="protein sequence ID" value="GJS66775.1"/>
    <property type="molecule type" value="Genomic_DNA"/>
</dbReference>
<name>A0ABQ4XPR6_9ASTR</name>
<protein>
    <submittedName>
        <fullName evidence="1">Uncharacterized protein</fullName>
    </submittedName>
</protein>
<gene>
    <name evidence="1" type="ORF">Tco_0681339</name>
</gene>
<sequence length="34" mass="3940">VSDQRPPNQFRHDIYPLVLGKLELVSASYPDRDN</sequence>
<reference evidence="1" key="1">
    <citation type="journal article" date="2022" name="Int. J. Mol. Sci.">
        <title>Draft Genome of Tanacetum Coccineum: Genomic Comparison of Closely Related Tanacetum-Family Plants.</title>
        <authorList>
            <person name="Yamashiro T."/>
            <person name="Shiraishi A."/>
            <person name="Nakayama K."/>
            <person name="Satake H."/>
        </authorList>
    </citation>
    <scope>NUCLEOTIDE SEQUENCE</scope>
</reference>
<evidence type="ECO:0000313" key="2">
    <source>
        <dbReference type="Proteomes" id="UP001151760"/>
    </source>
</evidence>
<accession>A0ABQ4XPR6</accession>
<comment type="caution">
    <text evidence="1">The sequence shown here is derived from an EMBL/GenBank/DDBJ whole genome shotgun (WGS) entry which is preliminary data.</text>
</comment>
<dbReference type="Proteomes" id="UP001151760">
    <property type="component" value="Unassembled WGS sequence"/>
</dbReference>
<proteinExistence type="predicted"/>
<keyword evidence="2" id="KW-1185">Reference proteome</keyword>